<dbReference type="PANTHER" id="PTHR43520:SF8">
    <property type="entry name" value="P-TYPE CU(+) TRANSPORTER"/>
    <property type="match status" value="1"/>
</dbReference>
<evidence type="ECO:0000256" key="11">
    <source>
        <dbReference type="ARBA" id="ARBA00023065"/>
    </source>
</evidence>
<dbReference type="OrthoDB" id="432719at2759"/>
<dbReference type="SUPFAM" id="SSF81665">
    <property type="entry name" value="Calcium ATPase, transmembrane domain M"/>
    <property type="match status" value="1"/>
</dbReference>
<keyword evidence="10" id="KW-0186">Copper</keyword>
<evidence type="ECO:0000313" key="15">
    <source>
        <dbReference type="Proteomes" id="UP000008743"/>
    </source>
</evidence>
<comment type="similarity">
    <text evidence="13">Belongs to the cation transport ATPase (P-type) (TC 3.A.3) family. Type IB subfamily.</text>
</comment>
<name>A0A0D2VZA6_CAPO3</name>
<evidence type="ECO:0000256" key="12">
    <source>
        <dbReference type="ARBA" id="ARBA00023136"/>
    </source>
</evidence>
<keyword evidence="11" id="KW-0406">Ion transport</keyword>
<dbReference type="GO" id="GO:0043682">
    <property type="term" value="F:P-type divalent copper transporter activity"/>
    <property type="evidence" value="ECO:0007669"/>
    <property type="project" value="TreeGrafter"/>
</dbReference>
<keyword evidence="15" id="KW-1185">Reference proteome</keyword>
<keyword evidence="4 13" id="KW-0479">Metal-binding</keyword>
<keyword evidence="6 13" id="KW-0547">Nucleotide-binding</keyword>
<dbReference type="InterPro" id="IPR023298">
    <property type="entry name" value="ATPase_P-typ_TM_dom_sf"/>
</dbReference>
<comment type="caution">
    <text evidence="13">Lacks conserved residue(s) required for the propagation of feature annotation.</text>
</comment>
<dbReference type="NCBIfam" id="TIGR01525">
    <property type="entry name" value="ATPase-IB_hvy"/>
    <property type="match status" value="1"/>
</dbReference>
<dbReference type="Gene3D" id="3.40.1110.10">
    <property type="entry name" value="Calcium-transporting ATPase, cytoplasmic domain N"/>
    <property type="match status" value="1"/>
</dbReference>
<dbReference type="SFLD" id="SFLDG00002">
    <property type="entry name" value="C1.7:_P-type_atpase_like"/>
    <property type="match status" value="1"/>
</dbReference>
<dbReference type="STRING" id="595528.A0A0D2VZA6"/>
<feature type="transmembrane region" description="Helical" evidence="13">
    <location>
        <begin position="342"/>
        <end position="364"/>
    </location>
</feature>
<evidence type="ECO:0000256" key="4">
    <source>
        <dbReference type="ARBA" id="ARBA00022723"/>
    </source>
</evidence>
<dbReference type="Gene3D" id="3.40.50.1000">
    <property type="entry name" value="HAD superfamily/HAD-like"/>
    <property type="match status" value="1"/>
</dbReference>
<dbReference type="SFLD" id="SFLDS00003">
    <property type="entry name" value="Haloacid_Dehalogenase"/>
    <property type="match status" value="1"/>
</dbReference>
<evidence type="ECO:0000256" key="2">
    <source>
        <dbReference type="ARBA" id="ARBA00022448"/>
    </source>
</evidence>
<dbReference type="InterPro" id="IPR044492">
    <property type="entry name" value="P_typ_ATPase_HD_dom"/>
</dbReference>
<dbReference type="SUPFAM" id="SSF56784">
    <property type="entry name" value="HAD-like"/>
    <property type="match status" value="1"/>
</dbReference>
<evidence type="ECO:0000256" key="13">
    <source>
        <dbReference type="RuleBase" id="RU362081"/>
    </source>
</evidence>
<dbReference type="PRINTS" id="PR00119">
    <property type="entry name" value="CATATPASE"/>
</dbReference>
<dbReference type="GO" id="GO:0005507">
    <property type="term" value="F:copper ion binding"/>
    <property type="evidence" value="ECO:0007669"/>
    <property type="project" value="TreeGrafter"/>
</dbReference>
<dbReference type="AlphaFoldDB" id="A0A0D2VZA6"/>
<reference evidence="15" key="1">
    <citation type="submission" date="2011-02" db="EMBL/GenBank/DDBJ databases">
        <title>The Genome Sequence of Capsaspora owczarzaki ATCC 30864.</title>
        <authorList>
            <person name="Russ C."/>
            <person name="Cuomo C."/>
            <person name="Burger G."/>
            <person name="Gray M.W."/>
            <person name="Holland P.W.H."/>
            <person name="King N."/>
            <person name="Lang F.B.F."/>
            <person name="Roger A.J."/>
            <person name="Ruiz-Trillo I."/>
            <person name="Young S.K."/>
            <person name="Zeng Q."/>
            <person name="Gargeya S."/>
            <person name="Alvarado L."/>
            <person name="Berlin A."/>
            <person name="Chapman S.B."/>
            <person name="Chen Z."/>
            <person name="Freedman E."/>
            <person name="Gellesch M."/>
            <person name="Goldberg J."/>
            <person name="Griggs A."/>
            <person name="Gujja S."/>
            <person name="Heilman E."/>
            <person name="Heiman D."/>
            <person name="Howarth C."/>
            <person name="Mehta T."/>
            <person name="Neiman D."/>
            <person name="Pearson M."/>
            <person name="Roberts A."/>
            <person name="Saif S."/>
            <person name="Shea T."/>
            <person name="Shenoy N."/>
            <person name="Sisk P."/>
            <person name="Stolte C."/>
            <person name="Sykes S."/>
            <person name="White J."/>
            <person name="Yandava C."/>
            <person name="Haas B."/>
            <person name="Nusbaum C."/>
            <person name="Birren B."/>
        </authorList>
    </citation>
    <scope>NUCLEOTIDE SEQUENCE</scope>
    <source>
        <strain evidence="15">ATCC 30864</strain>
    </source>
</reference>
<evidence type="ECO:0000256" key="8">
    <source>
        <dbReference type="ARBA" id="ARBA00022967"/>
    </source>
</evidence>
<dbReference type="EMBL" id="KE346373">
    <property type="protein sequence ID" value="KJE97127.1"/>
    <property type="molecule type" value="Genomic_DNA"/>
</dbReference>
<dbReference type="InterPro" id="IPR018303">
    <property type="entry name" value="ATPase_P-typ_P_site"/>
</dbReference>
<keyword evidence="2" id="KW-0813">Transport</keyword>
<dbReference type="PhylomeDB" id="A0A0D2VZA6"/>
<keyword evidence="7 13" id="KW-0067">ATP-binding</keyword>
<dbReference type="GO" id="GO:0016020">
    <property type="term" value="C:membrane"/>
    <property type="evidence" value="ECO:0007669"/>
    <property type="project" value="UniProtKB-SubCell"/>
</dbReference>
<comment type="subcellular location">
    <subcellularLocation>
        <location evidence="1">Membrane</location>
        <topology evidence="1">Multi-pass membrane protein</topology>
    </subcellularLocation>
</comment>
<dbReference type="PRINTS" id="PR00120">
    <property type="entry name" value="HATPASE"/>
</dbReference>
<dbReference type="NCBIfam" id="TIGR01494">
    <property type="entry name" value="ATPase_P-type"/>
    <property type="match status" value="1"/>
</dbReference>
<dbReference type="Pfam" id="PF00702">
    <property type="entry name" value="Hydrolase"/>
    <property type="match status" value="1"/>
</dbReference>
<evidence type="ECO:0000256" key="5">
    <source>
        <dbReference type="ARBA" id="ARBA00022737"/>
    </source>
</evidence>
<evidence type="ECO:0000256" key="1">
    <source>
        <dbReference type="ARBA" id="ARBA00004141"/>
    </source>
</evidence>
<accession>A0A0D2VZA6</accession>
<dbReference type="InParanoid" id="A0A0D2VZA6"/>
<evidence type="ECO:0000256" key="7">
    <source>
        <dbReference type="ARBA" id="ARBA00022840"/>
    </source>
</evidence>
<dbReference type="PANTHER" id="PTHR43520">
    <property type="entry name" value="ATP7, ISOFORM B"/>
    <property type="match status" value="1"/>
</dbReference>
<organism evidence="14 15">
    <name type="scientific">Capsaspora owczarzaki (strain ATCC 30864)</name>
    <dbReference type="NCBI Taxonomy" id="595528"/>
    <lineage>
        <taxon>Eukaryota</taxon>
        <taxon>Filasterea</taxon>
        <taxon>Capsaspora</taxon>
    </lineage>
</organism>
<dbReference type="GO" id="GO:0005524">
    <property type="term" value="F:ATP binding"/>
    <property type="evidence" value="ECO:0007669"/>
    <property type="project" value="UniProtKB-UniRule"/>
</dbReference>
<evidence type="ECO:0000256" key="6">
    <source>
        <dbReference type="ARBA" id="ARBA00022741"/>
    </source>
</evidence>
<feature type="transmembrane region" description="Helical" evidence="13">
    <location>
        <begin position="6"/>
        <end position="27"/>
    </location>
</feature>
<evidence type="ECO:0000256" key="9">
    <source>
        <dbReference type="ARBA" id="ARBA00022989"/>
    </source>
</evidence>
<keyword evidence="3 13" id="KW-0812">Transmembrane</keyword>
<sequence>MNASPALFAIVTFITVMVIACPCALGLGTPTAVMVGTGVGASNGVLIKGGEALEKAHKTSAIIFDKTGTLTHGKPAVTHLRFLGASSSLSSEAQFEDWLVCAESGSEHPLGRAIVQHLQAKNPAAASIDASRIGGFRAVSGRGLECVVDGSRHIVVGNRAWMTENNVAISEAVESDMVALEGQGHTVMLAAAGATTSAATPTFELLGFVAVADTIKPETRSVVEMLRRQKIEVWMVTGDNERTARAIAQQAGITNIFAQVLPADKAEKVKELRAQGHTVAMVGDGINDSPALAEADVGLAVGAGTDVAIEAADMVLLKSDLRDVIVAFDISRKTFRRIQLNFVWAYGYNIIAIPLAMEILYPFTGWVFPAWLAGLAMAMSSVSVVMSSLALRWYRKPRMD</sequence>
<evidence type="ECO:0000313" key="14">
    <source>
        <dbReference type="EMBL" id="KJE97127.1"/>
    </source>
</evidence>
<dbReference type="InterPro" id="IPR023214">
    <property type="entry name" value="HAD_sf"/>
</dbReference>
<dbReference type="InterPro" id="IPR001757">
    <property type="entry name" value="P_typ_ATPase"/>
</dbReference>
<gene>
    <name evidence="14" type="ORF">CAOG_010081</name>
</gene>
<dbReference type="Proteomes" id="UP000008743">
    <property type="component" value="Unassembled WGS sequence"/>
</dbReference>
<protein>
    <submittedName>
        <fullName evidence="14">Uncharacterized protein</fullName>
    </submittedName>
</protein>
<keyword evidence="9 13" id="KW-1133">Transmembrane helix</keyword>
<evidence type="ECO:0000256" key="3">
    <source>
        <dbReference type="ARBA" id="ARBA00022692"/>
    </source>
</evidence>
<keyword evidence="12 13" id="KW-0472">Membrane</keyword>
<dbReference type="InterPro" id="IPR023299">
    <property type="entry name" value="ATPase_P-typ_cyto_dom_N"/>
</dbReference>
<dbReference type="GO" id="GO:0055070">
    <property type="term" value="P:copper ion homeostasis"/>
    <property type="evidence" value="ECO:0007669"/>
    <property type="project" value="TreeGrafter"/>
</dbReference>
<keyword evidence="8" id="KW-1278">Translocase</keyword>
<dbReference type="InterPro" id="IPR027256">
    <property type="entry name" value="P-typ_ATPase_IB"/>
</dbReference>
<feature type="transmembrane region" description="Helical" evidence="13">
    <location>
        <begin position="370"/>
        <end position="394"/>
    </location>
</feature>
<keyword evidence="5" id="KW-0677">Repeat</keyword>
<dbReference type="GO" id="GO:0016887">
    <property type="term" value="F:ATP hydrolysis activity"/>
    <property type="evidence" value="ECO:0007669"/>
    <property type="project" value="InterPro"/>
</dbReference>
<evidence type="ECO:0000256" key="10">
    <source>
        <dbReference type="ARBA" id="ARBA00023008"/>
    </source>
</evidence>
<dbReference type="FunFam" id="3.40.50.1000:FF:000031">
    <property type="entry name" value="Probable copper-transporting ATPase HMA5"/>
    <property type="match status" value="1"/>
</dbReference>
<dbReference type="PROSITE" id="PS00154">
    <property type="entry name" value="ATPASE_E1_E2"/>
    <property type="match status" value="1"/>
</dbReference>
<proteinExistence type="inferred from homology"/>
<dbReference type="InterPro" id="IPR036412">
    <property type="entry name" value="HAD-like_sf"/>
</dbReference>
<dbReference type="SFLD" id="SFLDF00027">
    <property type="entry name" value="p-type_atpase"/>
    <property type="match status" value="1"/>
</dbReference>